<name>A0A2G1XAR3_STRCJ</name>
<feature type="signal peptide" evidence="2">
    <location>
        <begin position="1"/>
        <end position="30"/>
    </location>
</feature>
<dbReference type="AlphaFoldDB" id="A0A2G1XAR3"/>
<protein>
    <submittedName>
        <fullName evidence="3">Uncharacterized protein</fullName>
    </submittedName>
</protein>
<proteinExistence type="predicted"/>
<feature type="compositionally biased region" description="Low complexity" evidence="1">
    <location>
        <begin position="67"/>
        <end position="91"/>
    </location>
</feature>
<dbReference type="RefSeq" id="WP_099202822.1">
    <property type="nucleotide sequence ID" value="NZ_JBIRXA010000021.1"/>
</dbReference>
<feature type="compositionally biased region" description="Polar residues" evidence="1">
    <location>
        <begin position="92"/>
        <end position="105"/>
    </location>
</feature>
<organism evidence="3 4">
    <name type="scientific">Streptomyces cinnamoneus</name>
    <name type="common">Streptoverticillium cinnamoneum</name>
    <dbReference type="NCBI Taxonomy" id="53446"/>
    <lineage>
        <taxon>Bacteria</taxon>
        <taxon>Bacillati</taxon>
        <taxon>Actinomycetota</taxon>
        <taxon>Actinomycetes</taxon>
        <taxon>Kitasatosporales</taxon>
        <taxon>Streptomycetaceae</taxon>
        <taxon>Streptomyces</taxon>
        <taxon>Streptomyces cinnamoneus group</taxon>
    </lineage>
</organism>
<keyword evidence="4" id="KW-1185">Reference proteome</keyword>
<evidence type="ECO:0000256" key="2">
    <source>
        <dbReference type="SAM" id="SignalP"/>
    </source>
</evidence>
<sequence length="120" mass="11774">MSSMRSRLAALVLAAAVGGTVLGLAPSASADDHPSDDGLRDLPVLVVYPAPGKITREHKVTDTYQYAPSAGSSDDASGSAPSAQSPTSQQGVASSLKDTANSAVQSATSGASGTVGSALT</sequence>
<evidence type="ECO:0000313" key="4">
    <source>
        <dbReference type="Proteomes" id="UP000222531"/>
    </source>
</evidence>
<feature type="chain" id="PRO_5044380807" evidence="2">
    <location>
        <begin position="31"/>
        <end position="120"/>
    </location>
</feature>
<evidence type="ECO:0000313" key="3">
    <source>
        <dbReference type="EMBL" id="PHQ48301.1"/>
    </source>
</evidence>
<comment type="caution">
    <text evidence="3">The sequence shown here is derived from an EMBL/GenBank/DDBJ whole genome shotgun (WGS) entry which is preliminary data.</text>
</comment>
<accession>A0A2G1XAR3</accession>
<feature type="region of interest" description="Disordered" evidence="1">
    <location>
        <begin position="57"/>
        <end position="120"/>
    </location>
</feature>
<evidence type="ECO:0000256" key="1">
    <source>
        <dbReference type="SAM" id="MobiDB-lite"/>
    </source>
</evidence>
<dbReference type="Proteomes" id="UP000222531">
    <property type="component" value="Unassembled WGS sequence"/>
</dbReference>
<dbReference type="EMBL" id="NHZO01000168">
    <property type="protein sequence ID" value="PHQ48301.1"/>
    <property type="molecule type" value="Genomic_DNA"/>
</dbReference>
<gene>
    <name evidence="3" type="ORF">BLA24_33410</name>
</gene>
<keyword evidence="2" id="KW-0732">Signal</keyword>
<feature type="compositionally biased region" description="Low complexity" evidence="1">
    <location>
        <begin position="106"/>
        <end position="120"/>
    </location>
</feature>
<reference evidence="3 4" key="1">
    <citation type="journal article" date="2017" name="Biochemistry">
        <title>Identification of the Biosynthetic Pathway for the Antibiotic Bicyclomycin.</title>
        <authorList>
            <person name="Patteson J."/>
            <person name="Cai W."/>
            <person name="Johnson R.A."/>
            <person name="Santa Maria K."/>
            <person name="Li B."/>
        </authorList>
    </citation>
    <scope>NUCLEOTIDE SEQUENCE [LARGE SCALE GENOMIC DNA]</scope>
    <source>
        <strain evidence="3 4">ATCC 21532</strain>
    </source>
</reference>